<proteinExistence type="predicted"/>
<accession>A0A532V1G8</accession>
<evidence type="ECO:0000313" key="2">
    <source>
        <dbReference type="Proteomes" id="UP000319619"/>
    </source>
</evidence>
<gene>
    <name evidence="1" type="ORF">CEE37_05180</name>
</gene>
<comment type="caution">
    <text evidence="1">The sequence shown here is derived from an EMBL/GenBank/DDBJ whole genome shotgun (WGS) entry which is preliminary data.</text>
</comment>
<dbReference type="AlphaFoldDB" id="A0A532V1G8"/>
<sequence>MGTTQCLMFQNGISRYFIVFKITSCDLKDGSFEVLKWNLKITICDYRSSNTYMLNMWNQLSPPGNEFPGYNPSVRHSADVKKRLAMLRREFMFEK</sequence>
<dbReference type="Proteomes" id="UP000319619">
    <property type="component" value="Unassembled WGS sequence"/>
</dbReference>
<evidence type="ECO:0000313" key="1">
    <source>
        <dbReference type="EMBL" id="TKJ41060.1"/>
    </source>
</evidence>
<reference evidence="1 2" key="1">
    <citation type="submission" date="2017-06" db="EMBL/GenBank/DDBJ databases">
        <title>Novel microbial phyla capable of carbon fixation and sulfur reduction in deep-sea sediments.</title>
        <authorList>
            <person name="Huang J."/>
            <person name="Baker B."/>
            <person name="Wang Y."/>
        </authorList>
    </citation>
    <scope>NUCLEOTIDE SEQUENCE [LARGE SCALE GENOMIC DNA]</scope>
    <source>
        <strain evidence="1">B3_LCP</strain>
    </source>
</reference>
<organism evidence="1 2">
    <name type="scientific">candidate division LCP-89 bacterium B3_LCP</name>
    <dbReference type="NCBI Taxonomy" id="2012998"/>
    <lineage>
        <taxon>Bacteria</taxon>
        <taxon>Pseudomonadati</taxon>
        <taxon>Bacteria division LCP-89</taxon>
    </lineage>
</organism>
<dbReference type="EMBL" id="NJBN01000003">
    <property type="protein sequence ID" value="TKJ41060.1"/>
    <property type="molecule type" value="Genomic_DNA"/>
</dbReference>
<protein>
    <submittedName>
        <fullName evidence="1">Uncharacterized protein</fullName>
    </submittedName>
</protein>
<name>A0A532V1G8_UNCL8</name>